<comment type="caution">
    <text evidence="1">The sequence shown here is derived from an EMBL/GenBank/DDBJ whole genome shotgun (WGS) entry which is preliminary data.</text>
</comment>
<dbReference type="Gene3D" id="3.80.10.10">
    <property type="entry name" value="Ribonuclease Inhibitor"/>
    <property type="match status" value="3"/>
</dbReference>
<dbReference type="InterPro" id="IPR032675">
    <property type="entry name" value="LRR_dom_sf"/>
</dbReference>
<dbReference type="Proteomes" id="UP001341840">
    <property type="component" value="Unassembled WGS sequence"/>
</dbReference>
<keyword evidence="2" id="KW-1185">Reference proteome</keyword>
<sequence length="247" mass="27809">MSAISSHSLQYLYLCENKLQGNVPDSLFNLVNLTELCLSGNWSGSLHFPLFSKLQNLEGLSLSGFSSLLLGSSETNASFEFPSLLELQLLQVDLTDFSRISWRFPQLNTLELSENKLEGKMPKWIHDINSLEFLELSYNQLSSTGQFPWHDLQYLDLSFNLLTDDNISFICNQSVLETVNLSHNKLRGIIPQCIANSSSLAVLDLQINKLHGTLPSIFPRNLITLNLNGNQLEGRLPRSLYNCTSLQ</sequence>
<reference evidence="1 2" key="1">
    <citation type="journal article" date="2023" name="Plants (Basel)">
        <title>Bridging the Gap: Combining Genomics and Transcriptomics Approaches to Understand Stylosanthes scabra, an Orphan Legume from the Brazilian Caatinga.</title>
        <authorList>
            <person name="Ferreira-Neto J.R.C."/>
            <person name="da Silva M.D."/>
            <person name="Binneck E."/>
            <person name="de Melo N.F."/>
            <person name="da Silva R.H."/>
            <person name="de Melo A.L.T.M."/>
            <person name="Pandolfi V."/>
            <person name="Bustamante F.O."/>
            <person name="Brasileiro-Vidal A.C."/>
            <person name="Benko-Iseppon A.M."/>
        </authorList>
    </citation>
    <scope>NUCLEOTIDE SEQUENCE [LARGE SCALE GENOMIC DNA]</scope>
    <source>
        <tissue evidence="1">Leaves</tissue>
    </source>
</reference>
<accession>A0ABU6RFI7</accession>
<dbReference type="Pfam" id="PF00560">
    <property type="entry name" value="LRR_1"/>
    <property type="match status" value="2"/>
</dbReference>
<proteinExistence type="predicted"/>
<organism evidence="1 2">
    <name type="scientific">Stylosanthes scabra</name>
    <dbReference type="NCBI Taxonomy" id="79078"/>
    <lineage>
        <taxon>Eukaryota</taxon>
        <taxon>Viridiplantae</taxon>
        <taxon>Streptophyta</taxon>
        <taxon>Embryophyta</taxon>
        <taxon>Tracheophyta</taxon>
        <taxon>Spermatophyta</taxon>
        <taxon>Magnoliopsida</taxon>
        <taxon>eudicotyledons</taxon>
        <taxon>Gunneridae</taxon>
        <taxon>Pentapetalae</taxon>
        <taxon>rosids</taxon>
        <taxon>fabids</taxon>
        <taxon>Fabales</taxon>
        <taxon>Fabaceae</taxon>
        <taxon>Papilionoideae</taxon>
        <taxon>50 kb inversion clade</taxon>
        <taxon>dalbergioids sensu lato</taxon>
        <taxon>Dalbergieae</taxon>
        <taxon>Pterocarpus clade</taxon>
        <taxon>Stylosanthes</taxon>
    </lineage>
</organism>
<gene>
    <name evidence="1" type="ORF">PIB30_041126</name>
</gene>
<dbReference type="SUPFAM" id="SSF52058">
    <property type="entry name" value="L domain-like"/>
    <property type="match status" value="1"/>
</dbReference>
<protein>
    <submittedName>
        <fullName evidence="1">Uncharacterized protein</fullName>
    </submittedName>
</protein>
<evidence type="ECO:0000313" key="1">
    <source>
        <dbReference type="EMBL" id="MED6122588.1"/>
    </source>
</evidence>
<name>A0ABU6RFI7_9FABA</name>
<dbReference type="PANTHER" id="PTHR48065">
    <property type="entry name" value="OS10G0469600 PROTEIN"/>
    <property type="match status" value="1"/>
</dbReference>
<dbReference type="PANTHER" id="PTHR48065:SF5">
    <property type="entry name" value="RECEPTOR-LIKE PROTEIN CF-9 HOMOLOG"/>
    <property type="match status" value="1"/>
</dbReference>
<evidence type="ECO:0000313" key="2">
    <source>
        <dbReference type="Proteomes" id="UP001341840"/>
    </source>
</evidence>
<dbReference type="Pfam" id="PF13855">
    <property type="entry name" value="LRR_8"/>
    <property type="match status" value="2"/>
</dbReference>
<dbReference type="EMBL" id="JASCZI010030434">
    <property type="protein sequence ID" value="MED6122588.1"/>
    <property type="molecule type" value="Genomic_DNA"/>
</dbReference>
<dbReference type="InterPro" id="IPR001611">
    <property type="entry name" value="Leu-rich_rpt"/>
</dbReference>